<evidence type="ECO:0000256" key="3">
    <source>
        <dbReference type="ARBA" id="ARBA00022840"/>
    </source>
</evidence>
<protein>
    <submittedName>
        <fullName evidence="4">Serine threonine- kinase endoribonuclease IRE1-like</fullName>
    </submittedName>
</protein>
<dbReference type="Gene3D" id="3.30.200.20">
    <property type="entry name" value="Phosphorylase Kinase, domain 1"/>
    <property type="match status" value="1"/>
</dbReference>
<dbReference type="Pfam" id="PF06479">
    <property type="entry name" value="Ribonuc_2-5A"/>
    <property type="match status" value="1"/>
</dbReference>
<dbReference type="InterPro" id="IPR008271">
    <property type="entry name" value="Ser/Thr_kinase_AS"/>
</dbReference>
<dbReference type="GO" id="GO:0036498">
    <property type="term" value="P:IRE1-mediated unfolded protein response"/>
    <property type="evidence" value="ECO:0007669"/>
    <property type="project" value="TreeGrafter"/>
</dbReference>
<dbReference type="PROSITE" id="PS00108">
    <property type="entry name" value="PROTEIN_KINASE_ST"/>
    <property type="match status" value="1"/>
</dbReference>
<dbReference type="PANTHER" id="PTHR13954:SF6">
    <property type="entry name" value="NON-SPECIFIC SERINE_THREONINE PROTEIN KINASE"/>
    <property type="match status" value="1"/>
</dbReference>
<keyword evidence="5" id="KW-1185">Reference proteome</keyword>
<dbReference type="OrthoDB" id="63989at2759"/>
<dbReference type="PROSITE" id="PS50011">
    <property type="entry name" value="PROTEIN_KINASE_DOM"/>
    <property type="match status" value="1"/>
</dbReference>
<dbReference type="PROSITE" id="PS00107">
    <property type="entry name" value="PROTEIN_KINASE_ATP"/>
    <property type="match status" value="1"/>
</dbReference>
<dbReference type="GO" id="GO:0004521">
    <property type="term" value="F:RNA endonuclease activity"/>
    <property type="evidence" value="ECO:0007669"/>
    <property type="project" value="InterPro"/>
</dbReference>
<dbReference type="InterPro" id="IPR000719">
    <property type="entry name" value="Prot_kinase_dom"/>
</dbReference>
<evidence type="ECO:0000313" key="4">
    <source>
        <dbReference type="EMBL" id="CAB3999420.1"/>
    </source>
</evidence>
<gene>
    <name evidence="4" type="ORF">PACLA_8A081497</name>
</gene>
<dbReference type="Gene3D" id="1.20.1440.180">
    <property type="entry name" value="KEN domain"/>
    <property type="match status" value="1"/>
</dbReference>
<accession>A0A7D9I7G7</accession>
<dbReference type="InterPro" id="IPR010513">
    <property type="entry name" value="KEN_dom"/>
</dbReference>
<dbReference type="InterPro" id="IPR036770">
    <property type="entry name" value="Ankyrin_rpt-contain_sf"/>
</dbReference>
<keyword evidence="4" id="KW-0418">Kinase</keyword>
<comment type="caution">
    <text evidence="4">The sequence shown here is derived from an EMBL/GenBank/DDBJ whole genome shotgun (WGS) entry which is preliminary data.</text>
</comment>
<dbReference type="GO" id="GO:0004674">
    <property type="term" value="F:protein serine/threonine kinase activity"/>
    <property type="evidence" value="ECO:0007669"/>
    <property type="project" value="InterPro"/>
</dbReference>
<evidence type="ECO:0000256" key="2">
    <source>
        <dbReference type="ARBA" id="ARBA00022741"/>
    </source>
</evidence>
<dbReference type="GO" id="GO:0070059">
    <property type="term" value="P:intrinsic apoptotic signaling pathway in response to endoplasmic reticulum stress"/>
    <property type="evidence" value="ECO:0007669"/>
    <property type="project" value="TreeGrafter"/>
</dbReference>
<reference evidence="4" key="1">
    <citation type="submission" date="2020-04" db="EMBL/GenBank/DDBJ databases">
        <authorList>
            <person name="Alioto T."/>
            <person name="Alioto T."/>
            <person name="Gomez Garrido J."/>
        </authorList>
    </citation>
    <scope>NUCLEOTIDE SEQUENCE</scope>
    <source>
        <strain evidence="4">A484AB</strain>
    </source>
</reference>
<dbReference type="EMBL" id="CACRXK020003582">
    <property type="protein sequence ID" value="CAB3999420.1"/>
    <property type="molecule type" value="Genomic_DNA"/>
</dbReference>
<dbReference type="GO" id="GO:0006397">
    <property type="term" value="P:mRNA processing"/>
    <property type="evidence" value="ECO:0007669"/>
    <property type="project" value="InterPro"/>
</dbReference>
<dbReference type="InterPro" id="IPR045133">
    <property type="entry name" value="IRE1/2-like"/>
</dbReference>
<organism evidence="4 5">
    <name type="scientific">Paramuricea clavata</name>
    <name type="common">Red gorgonian</name>
    <name type="synonym">Violescent sea-whip</name>
    <dbReference type="NCBI Taxonomy" id="317549"/>
    <lineage>
        <taxon>Eukaryota</taxon>
        <taxon>Metazoa</taxon>
        <taxon>Cnidaria</taxon>
        <taxon>Anthozoa</taxon>
        <taxon>Octocorallia</taxon>
        <taxon>Malacalcyonacea</taxon>
        <taxon>Plexauridae</taxon>
        <taxon>Paramuricea</taxon>
    </lineage>
</organism>
<dbReference type="Pfam" id="PF00069">
    <property type="entry name" value="Pkinase"/>
    <property type="match status" value="1"/>
</dbReference>
<dbReference type="SUPFAM" id="SSF56112">
    <property type="entry name" value="Protein kinase-like (PK-like)"/>
    <property type="match status" value="1"/>
</dbReference>
<keyword evidence="2" id="KW-0547">Nucleotide-binding</keyword>
<dbReference type="Gene3D" id="1.25.40.20">
    <property type="entry name" value="Ankyrin repeat-containing domain"/>
    <property type="match status" value="2"/>
</dbReference>
<sequence>MEFLKPFLVEVTEELLYNIVYNVNEVPIDYGTLSTEFKKKTGHHPMEFFGFGNVTEQEWPEFVKNVPGLEHWGDMVYVNHNFNENEDKRASVYRQNNNTSKTLQSYYRPKQTTVAAYREEFLILSCKMIERNFANLGEYCQDDRDNTPLHYVAALPGHYLQNVSQFSVTLPLVKNLLRIGINPLIVNDTSQNFLHTITCAFEEEEETVLDWFGYDENVYSYYASEPFSDYFTNGNPTYFHQYVQERKAVINLISTELTPEQQTLLVNAQDCWGNTVMHEWAKIISILCVDDYDPFAGKIFLEKLVNELGAGLRLQNDKEEVALHHAFHPTIFRTLLEIKEDSWDDNKPLCRTRNCHDKTAVFSMLKRLVEFAFVGTSVFKELSDLCFLGIRQNESVTVSIEKAITMLQEFTYLVAKKQEVRKTLWISDEKGNCIVDIILIAIRLGSCLHLEQSTVVLDYIELRKCLVKLLSQILQHGNANDMKRRNGKGQSALHVLLDMGEGNMNTVFNDDHILQSVEILLKHNADVNAVDLEGRTPLDVSYKYYDRRPSLYMKCAELLIHHEVHVVPPGINASSPATSRLSQSSSVQPSLLQGITSLSLNERRKLRGSCPKSHLNKANRLIDINSEVTVVGRYRYSSQDPIGSGAFSSIFVAVKDENVDSESGTINCRAYALKRMEKAKMNANEFRREISTLLSISGQCENIIKYYESVEDDFFHYLSLDLMDGDMHEFVRNDYANKVLKDPVLRVQVTKEIINGLAFVHEQKFIHRDLKPGNILYTTDPALHFKIADFGLTKNMSTSSTMISSRGSGVGMAPGTRCWMAPELISMKSREHTLQSDVFSLGLVLHYLLTLGKHPFATESEEPAHVIERRIVDMQIQLDRALNPEATNFLQYLLNQDPSKRPPAKVLLHHPFLWSEKKKIEFLKAVGDQPEAAVPTNYRNYPLEQRLQTTSIGRNGSAWNLRMNALFAEITTAWKQKKYRTNKVIDLLRFIRNAYVHKQERSLKLQEDLDNNIFLQLYPSLVLDVFYVVQDLDFLNDPNRNNIQQAVTANV</sequence>
<dbReference type="SMART" id="SM00220">
    <property type="entry name" value="S_TKc"/>
    <property type="match status" value="1"/>
</dbReference>
<keyword evidence="4" id="KW-0808">Transferase</keyword>
<evidence type="ECO:0000256" key="1">
    <source>
        <dbReference type="ARBA" id="ARBA00022729"/>
    </source>
</evidence>
<name>A0A7D9I7G7_PARCT</name>
<dbReference type="InterPro" id="IPR011009">
    <property type="entry name" value="Kinase-like_dom_sf"/>
</dbReference>
<dbReference type="GO" id="GO:0005524">
    <property type="term" value="F:ATP binding"/>
    <property type="evidence" value="ECO:0007669"/>
    <property type="project" value="UniProtKB-UniRule"/>
</dbReference>
<dbReference type="GO" id="GO:0051082">
    <property type="term" value="F:unfolded protein binding"/>
    <property type="evidence" value="ECO:0007669"/>
    <property type="project" value="TreeGrafter"/>
</dbReference>
<dbReference type="SUPFAM" id="SSF48403">
    <property type="entry name" value="Ankyrin repeat"/>
    <property type="match status" value="1"/>
</dbReference>
<dbReference type="AlphaFoldDB" id="A0A7D9I7G7"/>
<keyword evidence="3" id="KW-0067">ATP-binding</keyword>
<dbReference type="InterPro" id="IPR038357">
    <property type="entry name" value="KEN_sf"/>
</dbReference>
<proteinExistence type="predicted"/>
<dbReference type="Gene3D" id="1.10.510.10">
    <property type="entry name" value="Transferase(Phosphotransferase) domain 1"/>
    <property type="match status" value="1"/>
</dbReference>
<dbReference type="GO" id="GO:1990604">
    <property type="term" value="C:IRE1-TRAF2-ASK1 complex"/>
    <property type="evidence" value="ECO:0007669"/>
    <property type="project" value="TreeGrafter"/>
</dbReference>
<evidence type="ECO:0000313" key="5">
    <source>
        <dbReference type="Proteomes" id="UP001152795"/>
    </source>
</evidence>
<keyword evidence="1" id="KW-0732">Signal</keyword>
<dbReference type="Proteomes" id="UP001152795">
    <property type="component" value="Unassembled WGS sequence"/>
</dbReference>
<dbReference type="PROSITE" id="PS51392">
    <property type="entry name" value="KEN"/>
    <property type="match status" value="1"/>
</dbReference>
<dbReference type="PANTHER" id="PTHR13954">
    <property type="entry name" value="IRE1-RELATED"/>
    <property type="match status" value="1"/>
</dbReference>
<dbReference type="InterPro" id="IPR017441">
    <property type="entry name" value="Protein_kinase_ATP_BS"/>
</dbReference>